<evidence type="ECO:0000256" key="2">
    <source>
        <dbReference type="ARBA" id="ARBA00007362"/>
    </source>
</evidence>
<dbReference type="GO" id="GO:0005524">
    <property type="term" value="F:ATP binding"/>
    <property type="evidence" value="ECO:0007669"/>
    <property type="project" value="UniProtKB-KW"/>
</dbReference>
<dbReference type="AlphaFoldDB" id="A0A511N0T0"/>
<dbReference type="OrthoDB" id="9809509at2"/>
<keyword evidence="8" id="KW-0547">Nucleotide-binding</keyword>
<name>A0A511N0T0_DEIC1</name>
<sequence length="297" mass="32005">MTLPRIAPILFVLLWSTGFIGAKYGLPYAEPFTFLALRLVVATVLLLGLASLIKEKNRMRPDHYWHAAVVGFLLHGAYLSGVFYAIHMGMPAGMTAVIVGLQPILSTLVARYTLKEQGSVLQWIGLLLGFLGVVMVVSQKIHGDVPIAAYVAAGIALIGTTAGTLYQKQFGTGMPLVTGTAVQYAATSLILIPLALIFEKHQVQFTGEFWFALIWLVVVLSLGAIGLLLYLIQRTSTAQVTSLFYLVPPVTAIEAFFLFQEKLNALALVGMVVVAVGVSLVVRPGGITPAQKQLQPE</sequence>
<evidence type="ECO:0000256" key="3">
    <source>
        <dbReference type="ARBA" id="ARBA00022692"/>
    </source>
</evidence>
<dbReference type="RefSeq" id="WP_146884288.1">
    <property type="nucleotide sequence ID" value="NZ_BJXB01000008.1"/>
</dbReference>
<evidence type="ECO:0000313" key="9">
    <source>
        <dbReference type="Proteomes" id="UP000321306"/>
    </source>
</evidence>
<accession>A0A511N0T0</accession>
<dbReference type="Pfam" id="PF00892">
    <property type="entry name" value="EamA"/>
    <property type="match status" value="2"/>
</dbReference>
<feature type="transmembrane region" description="Helical" evidence="6">
    <location>
        <begin position="7"/>
        <end position="26"/>
    </location>
</feature>
<feature type="transmembrane region" description="Helical" evidence="6">
    <location>
        <begin position="32"/>
        <end position="52"/>
    </location>
</feature>
<gene>
    <name evidence="8" type="ORF">DC3_21070</name>
</gene>
<dbReference type="SUPFAM" id="SSF103481">
    <property type="entry name" value="Multidrug resistance efflux transporter EmrE"/>
    <property type="match status" value="2"/>
</dbReference>
<protein>
    <submittedName>
        <fullName evidence="8">Peptide ABC transporter ATP-binding protein</fullName>
    </submittedName>
</protein>
<dbReference type="EMBL" id="BJXB01000008">
    <property type="protein sequence ID" value="GEM46472.1"/>
    <property type="molecule type" value="Genomic_DNA"/>
</dbReference>
<evidence type="ECO:0000313" key="8">
    <source>
        <dbReference type="EMBL" id="GEM46472.1"/>
    </source>
</evidence>
<keyword evidence="5 6" id="KW-0472">Membrane</keyword>
<feature type="transmembrane region" description="Helical" evidence="6">
    <location>
        <begin position="173"/>
        <end position="197"/>
    </location>
</feature>
<dbReference type="PANTHER" id="PTHR32322">
    <property type="entry name" value="INNER MEMBRANE TRANSPORTER"/>
    <property type="match status" value="1"/>
</dbReference>
<keyword evidence="8" id="KW-0067">ATP-binding</keyword>
<comment type="subcellular location">
    <subcellularLocation>
        <location evidence="1">Membrane</location>
        <topology evidence="1">Multi-pass membrane protein</topology>
    </subcellularLocation>
</comment>
<dbReference type="Proteomes" id="UP000321306">
    <property type="component" value="Unassembled WGS sequence"/>
</dbReference>
<evidence type="ECO:0000256" key="1">
    <source>
        <dbReference type="ARBA" id="ARBA00004141"/>
    </source>
</evidence>
<keyword evidence="3 6" id="KW-0812">Transmembrane</keyword>
<dbReference type="Gene3D" id="1.10.3730.20">
    <property type="match status" value="1"/>
</dbReference>
<feature type="transmembrane region" description="Helical" evidence="6">
    <location>
        <begin position="64"/>
        <end position="86"/>
    </location>
</feature>
<comment type="similarity">
    <text evidence="2">Belongs to the EamA transporter family.</text>
</comment>
<feature type="transmembrane region" description="Helical" evidence="6">
    <location>
        <begin position="243"/>
        <end position="259"/>
    </location>
</feature>
<evidence type="ECO:0000256" key="6">
    <source>
        <dbReference type="SAM" id="Phobius"/>
    </source>
</evidence>
<organism evidence="8 9">
    <name type="scientific">Deinococcus cellulosilyticus (strain DSM 18568 / NBRC 106333 / KACC 11606 / 5516J-15)</name>
    <dbReference type="NCBI Taxonomy" id="1223518"/>
    <lineage>
        <taxon>Bacteria</taxon>
        <taxon>Thermotogati</taxon>
        <taxon>Deinococcota</taxon>
        <taxon>Deinococci</taxon>
        <taxon>Deinococcales</taxon>
        <taxon>Deinococcaceae</taxon>
        <taxon>Deinococcus</taxon>
    </lineage>
</organism>
<dbReference type="PANTHER" id="PTHR32322:SF2">
    <property type="entry name" value="EAMA DOMAIN-CONTAINING PROTEIN"/>
    <property type="match status" value="1"/>
</dbReference>
<reference evidence="8 9" key="1">
    <citation type="submission" date="2019-07" db="EMBL/GenBank/DDBJ databases">
        <title>Whole genome shotgun sequence of Deinococcus cellulosilyticus NBRC 106333.</title>
        <authorList>
            <person name="Hosoyama A."/>
            <person name="Uohara A."/>
            <person name="Ohji S."/>
            <person name="Ichikawa N."/>
        </authorList>
    </citation>
    <scope>NUCLEOTIDE SEQUENCE [LARGE SCALE GENOMIC DNA]</scope>
    <source>
        <strain evidence="8 9">NBRC 106333</strain>
    </source>
</reference>
<feature type="transmembrane region" description="Helical" evidence="6">
    <location>
        <begin position="265"/>
        <end position="282"/>
    </location>
</feature>
<keyword evidence="9" id="KW-1185">Reference proteome</keyword>
<evidence type="ECO:0000256" key="4">
    <source>
        <dbReference type="ARBA" id="ARBA00022989"/>
    </source>
</evidence>
<proteinExistence type="inferred from homology"/>
<keyword evidence="4 6" id="KW-1133">Transmembrane helix</keyword>
<evidence type="ECO:0000259" key="7">
    <source>
        <dbReference type="Pfam" id="PF00892"/>
    </source>
</evidence>
<feature type="domain" description="EamA" evidence="7">
    <location>
        <begin position="152"/>
        <end position="282"/>
    </location>
</feature>
<evidence type="ECO:0000256" key="5">
    <source>
        <dbReference type="ARBA" id="ARBA00023136"/>
    </source>
</evidence>
<feature type="domain" description="EamA" evidence="7">
    <location>
        <begin position="9"/>
        <end position="137"/>
    </location>
</feature>
<feature type="transmembrane region" description="Helical" evidence="6">
    <location>
        <begin position="147"/>
        <end position="166"/>
    </location>
</feature>
<dbReference type="InterPro" id="IPR000620">
    <property type="entry name" value="EamA_dom"/>
</dbReference>
<comment type="caution">
    <text evidence="8">The sequence shown here is derived from an EMBL/GenBank/DDBJ whole genome shotgun (WGS) entry which is preliminary data.</text>
</comment>
<dbReference type="GO" id="GO:0016020">
    <property type="term" value="C:membrane"/>
    <property type="evidence" value="ECO:0007669"/>
    <property type="project" value="UniProtKB-SubCell"/>
</dbReference>
<dbReference type="InterPro" id="IPR050638">
    <property type="entry name" value="AA-Vitamin_Transporters"/>
</dbReference>
<feature type="transmembrane region" description="Helical" evidence="6">
    <location>
        <begin position="120"/>
        <end position="141"/>
    </location>
</feature>
<feature type="transmembrane region" description="Helical" evidence="6">
    <location>
        <begin position="209"/>
        <end position="231"/>
    </location>
</feature>
<dbReference type="InterPro" id="IPR037185">
    <property type="entry name" value="EmrE-like"/>
</dbReference>